<reference evidence="2" key="2">
    <citation type="submission" date="2024-07" db="EMBL/GenBank/DDBJ databases">
        <title>Streptomyces haneummycinica sp. nov., a new antibiotic-producing actinobacterium isolated from marine sediment.</title>
        <authorList>
            <person name="Uemura M."/>
            <person name="Hamada M."/>
            <person name="Hirano S."/>
            <person name="Kobayashi K."/>
            <person name="Ohshiro T."/>
            <person name="Kobayashi T."/>
            <person name="Terahara T."/>
        </authorList>
    </citation>
    <scope>NUCLEOTIDE SEQUENCE</scope>
    <source>
        <strain evidence="2">KM77-8</strain>
    </source>
</reference>
<evidence type="ECO:0000256" key="1">
    <source>
        <dbReference type="SAM" id="MobiDB-lite"/>
    </source>
</evidence>
<name>A0AAT9HIG5_9ACTN</name>
<accession>A0AAT9HIG5</accession>
<reference evidence="2" key="1">
    <citation type="submission" date="2024-06" db="EMBL/GenBank/DDBJ databases">
        <authorList>
            <consortium name="consrtm"/>
            <person name="Uemura M."/>
            <person name="Terahara T."/>
        </authorList>
    </citation>
    <scope>NUCLEOTIDE SEQUENCE</scope>
    <source>
        <strain evidence="2">KM77-8</strain>
    </source>
</reference>
<organism evidence="2">
    <name type="scientific">Streptomyces haneummycinicus</name>
    <dbReference type="NCBI Taxonomy" id="3074435"/>
    <lineage>
        <taxon>Bacteria</taxon>
        <taxon>Bacillati</taxon>
        <taxon>Actinomycetota</taxon>
        <taxon>Actinomycetes</taxon>
        <taxon>Kitasatosporales</taxon>
        <taxon>Streptomycetaceae</taxon>
        <taxon>Streptomyces</taxon>
    </lineage>
</organism>
<feature type="compositionally biased region" description="Low complexity" evidence="1">
    <location>
        <begin position="82"/>
        <end position="100"/>
    </location>
</feature>
<dbReference type="AlphaFoldDB" id="A0AAT9HIG5"/>
<dbReference type="EMBL" id="AP035768">
    <property type="protein sequence ID" value="BFO17120.1"/>
    <property type="molecule type" value="Genomic_DNA"/>
</dbReference>
<sequence length="100" mass="10180">MGVDGDLAGHLGDAALVGEAQCAVAGGVQDAAVREHGERHRLTRLGFALGERYLLELPLGGRWFVVFRVAGVGAGDGRRGADGQQQAGEQGEAGAKSGTP</sequence>
<gene>
    <name evidence="2" type="ORF">SHKM778_35080</name>
</gene>
<feature type="region of interest" description="Disordered" evidence="1">
    <location>
        <begin position="76"/>
        <end position="100"/>
    </location>
</feature>
<proteinExistence type="predicted"/>
<protein>
    <submittedName>
        <fullName evidence="2">Uncharacterized protein</fullName>
    </submittedName>
</protein>
<evidence type="ECO:0000313" key="2">
    <source>
        <dbReference type="EMBL" id="BFO17120.1"/>
    </source>
</evidence>